<dbReference type="OrthoDB" id="6133115at2759"/>
<sequence>MGNKTLCCSGSDHFGSSSKMSLQPNIAAHASFAGCKINLSYSKLLFNEDVDTIVLIVSNRLKMGQNMEDLLKKHGGQSVMNELKQVRLNEGCKLELGQVVYTHAGDMDYDYIIYTVLSSGCETTMMMPKSSYITEGSTDFQPTESLQEGLKQQIDGVHIYTDKMNDSQQTHERQNIYECMINCLQLATNLGVKSIAFPLLEPFNGHISKSKIAAIMLFAIKQFLKDNSKISLEEIKISSQDTQVIRLFKYIINHILCDNSEMTIDSKNKSAIKQKDLKTSSIYSHSDYDENEQIDQMKVDDLMKFFHAYDEGKETNKRKSSF</sequence>
<proteinExistence type="predicted"/>
<gene>
    <name evidence="2" type="ORF">PSON_ATCC_30995.1.T1360108</name>
</gene>
<dbReference type="PROSITE" id="PS51154">
    <property type="entry name" value="MACRO"/>
    <property type="match status" value="1"/>
</dbReference>
<name>A0A8S1R378_9CILI</name>
<keyword evidence="3" id="KW-1185">Reference proteome</keyword>
<evidence type="ECO:0000259" key="1">
    <source>
        <dbReference type="PROSITE" id="PS51154"/>
    </source>
</evidence>
<evidence type="ECO:0000313" key="3">
    <source>
        <dbReference type="Proteomes" id="UP000692954"/>
    </source>
</evidence>
<dbReference type="PANTHER" id="PTHR11106:SF27">
    <property type="entry name" value="MACRO DOMAIN-CONTAINING PROTEIN"/>
    <property type="match status" value="1"/>
</dbReference>
<reference evidence="2" key="1">
    <citation type="submission" date="2021-01" db="EMBL/GenBank/DDBJ databases">
        <authorList>
            <consortium name="Genoscope - CEA"/>
            <person name="William W."/>
        </authorList>
    </citation>
    <scope>NUCLEOTIDE SEQUENCE</scope>
</reference>
<accession>A0A8S1R378</accession>
<protein>
    <recommendedName>
        <fullName evidence="1">Macro domain-containing protein</fullName>
    </recommendedName>
</protein>
<evidence type="ECO:0000313" key="2">
    <source>
        <dbReference type="EMBL" id="CAD8122119.1"/>
    </source>
</evidence>
<feature type="domain" description="Macro" evidence="1">
    <location>
        <begin position="24"/>
        <end position="256"/>
    </location>
</feature>
<dbReference type="Proteomes" id="UP000692954">
    <property type="component" value="Unassembled WGS sequence"/>
</dbReference>
<dbReference type="AlphaFoldDB" id="A0A8S1R378"/>
<dbReference type="PANTHER" id="PTHR11106">
    <property type="entry name" value="GANGLIOSIDE INDUCED DIFFERENTIATION ASSOCIATED PROTEIN 2-RELATED"/>
    <property type="match status" value="1"/>
</dbReference>
<comment type="caution">
    <text evidence="2">The sequence shown here is derived from an EMBL/GenBank/DDBJ whole genome shotgun (WGS) entry which is preliminary data.</text>
</comment>
<dbReference type="PROSITE" id="PS51257">
    <property type="entry name" value="PROKAR_LIPOPROTEIN"/>
    <property type="match status" value="1"/>
</dbReference>
<dbReference type="InterPro" id="IPR002589">
    <property type="entry name" value="Macro_dom"/>
</dbReference>
<dbReference type="EMBL" id="CAJJDN010000136">
    <property type="protein sequence ID" value="CAD8122119.1"/>
    <property type="molecule type" value="Genomic_DNA"/>
</dbReference>
<dbReference type="Pfam" id="PF01661">
    <property type="entry name" value="Macro"/>
    <property type="match status" value="1"/>
</dbReference>
<organism evidence="2 3">
    <name type="scientific">Paramecium sonneborni</name>
    <dbReference type="NCBI Taxonomy" id="65129"/>
    <lineage>
        <taxon>Eukaryota</taxon>
        <taxon>Sar</taxon>
        <taxon>Alveolata</taxon>
        <taxon>Ciliophora</taxon>
        <taxon>Intramacronucleata</taxon>
        <taxon>Oligohymenophorea</taxon>
        <taxon>Peniculida</taxon>
        <taxon>Parameciidae</taxon>
        <taxon>Paramecium</taxon>
    </lineage>
</organism>